<reference evidence="3" key="1">
    <citation type="submission" date="2014-12" db="EMBL/GenBank/DDBJ databases">
        <title>Insight into the proteome of Arion vulgaris.</title>
        <authorList>
            <person name="Aradska J."/>
            <person name="Bulat T."/>
            <person name="Smidak R."/>
            <person name="Sarate P."/>
            <person name="Gangsoo J."/>
            <person name="Sialana F."/>
            <person name="Bilban M."/>
            <person name="Lubec G."/>
        </authorList>
    </citation>
    <scope>NUCLEOTIDE SEQUENCE</scope>
    <source>
        <tissue evidence="3">Skin</tissue>
    </source>
</reference>
<organism evidence="3">
    <name type="scientific">Arion vulgaris</name>
    <dbReference type="NCBI Taxonomy" id="1028688"/>
    <lineage>
        <taxon>Eukaryota</taxon>
        <taxon>Metazoa</taxon>
        <taxon>Spiralia</taxon>
        <taxon>Lophotrochozoa</taxon>
        <taxon>Mollusca</taxon>
        <taxon>Gastropoda</taxon>
        <taxon>Heterobranchia</taxon>
        <taxon>Euthyneura</taxon>
        <taxon>Panpulmonata</taxon>
        <taxon>Eupulmonata</taxon>
        <taxon>Stylommatophora</taxon>
        <taxon>Helicina</taxon>
        <taxon>Arionoidea</taxon>
        <taxon>Arionidae</taxon>
        <taxon>Arion</taxon>
    </lineage>
</organism>
<dbReference type="SUPFAM" id="SSF50952">
    <property type="entry name" value="Soluble quinoprotein glucose dehydrogenase"/>
    <property type="match status" value="1"/>
</dbReference>
<dbReference type="InterPro" id="IPR011041">
    <property type="entry name" value="Quinoprot_gluc/sorb_DH_b-prop"/>
</dbReference>
<evidence type="ECO:0000259" key="2">
    <source>
        <dbReference type="Pfam" id="PF07995"/>
    </source>
</evidence>
<dbReference type="InterPro" id="IPR012938">
    <property type="entry name" value="Glc/Sorbosone_DH"/>
</dbReference>
<feature type="region of interest" description="Disordered" evidence="1">
    <location>
        <begin position="224"/>
        <end position="248"/>
    </location>
</feature>
<feature type="domain" description="Glucose/Sorbosone dehydrogenase" evidence="2">
    <location>
        <begin position="2"/>
        <end position="170"/>
    </location>
</feature>
<name>A0A0B6ZN74_9EUPU</name>
<evidence type="ECO:0000256" key="1">
    <source>
        <dbReference type="SAM" id="MobiDB-lite"/>
    </source>
</evidence>
<feature type="compositionally biased region" description="Basic residues" evidence="1">
    <location>
        <begin position="227"/>
        <end position="239"/>
    </location>
</feature>
<dbReference type="Gene3D" id="2.120.10.30">
    <property type="entry name" value="TolB, C-terminal domain"/>
    <property type="match status" value="1"/>
</dbReference>
<sequence>PDSRPEIYAYGIRNIWRCGLDNGGESRGRIVCGDVGQNAYEEIDLIKKGANYGWNSREGFECYDHLLCGHIGREELPIHAYDHKIGQSVTGGVFYRGCENPALEGQYIYGDYSTSRLFSLTESEGVWTNKDVHLCGPSLCQGGLVGSLNDYIMSFGEDEDGEIYMLTSKSGSSTVHDGTIFKIVEPIRRNDPSLCSSYISSRKRVPVSSKDDIFITDKSKIKAPFSPRKKKSRAVKAKTVHNSETKTV</sequence>
<dbReference type="PANTHER" id="PTHR19328">
    <property type="entry name" value="HEDGEHOG-INTERACTING PROTEIN"/>
    <property type="match status" value="1"/>
</dbReference>
<evidence type="ECO:0000313" key="3">
    <source>
        <dbReference type="EMBL" id="CEK70099.1"/>
    </source>
</evidence>
<proteinExistence type="predicted"/>
<accession>A0A0B6ZN74</accession>
<dbReference type="PANTHER" id="PTHR19328:SF75">
    <property type="entry name" value="ALDOSE SUGAR DEHYDROGENASE YLII"/>
    <property type="match status" value="1"/>
</dbReference>
<protein>
    <recommendedName>
        <fullName evidence="2">Glucose/Sorbosone dehydrogenase domain-containing protein</fullName>
    </recommendedName>
</protein>
<dbReference type="Pfam" id="PF07995">
    <property type="entry name" value="GSDH"/>
    <property type="match status" value="1"/>
</dbReference>
<feature type="non-terminal residue" evidence="3">
    <location>
        <position position="1"/>
    </location>
</feature>
<dbReference type="AlphaFoldDB" id="A0A0B6ZN74"/>
<dbReference type="EMBL" id="HACG01023234">
    <property type="protein sequence ID" value="CEK70099.1"/>
    <property type="molecule type" value="Transcribed_RNA"/>
</dbReference>
<gene>
    <name evidence="3" type="primary">ORF72818</name>
</gene>
<dbReference type="InterPro" id="IPR011042">
    <property type="entry name" value="6-blade_b-propeller_TolB-like"/>
</dbReference>